<dbReference type="Pfam" id="PF16571">
    <property type="entry name" value="FBP_C"/>
    <property type="match status" value="1"/>
</dbReference>
<evidence type="ECO:0000259" key="1">
    <source>
        <dbReference type="Pfam" id="PF16571"/>
    </source>
</evidence>
<dbReference type="Proteomes" id="UP001431429">
    <property type="component" value="Unassembled WGS sequence"/>
</dbReference>
<dbReference type="RefSeq" id="WP_250921459.1">
    <property type="nucleotide sequence ID" value="NZ_JAMQAW010000029.1"/>
</dbReference>
<feature type="domain" description="Elongation factor G-binding protein C-terminal treble-clef zinc-finger" evidence="1">
    <location>
        <begin position="8"/>
        <end position="164"/>
    </location>
</feature>
<comment type="caution">
    <text evidence="2">The sequence shown here is derived from an EMBL/GenBank/DDBJ whole genome shotgun (WGS) entry which is preliminary data.</text>
</comment>
<evidence type="ECO:0000313" key="2">
    <source>
        <dbReference type="EMBL" id="MCM2391125.1"/>
    </source>
</evidence>
<dbReference type="EMBL" id="JAMQAW010000029">
    <property type="protein sequence ID" value="MCM2391125.1"/>
    <property type="molecule type" value="Genomic_DNA"/>
</dbReference>
<organism evidence="2 3">
    <name type="scientific">Streptomyces albipurpureus</name>
    <dbReference type="NCBI Taxonomy" id="2897419"/>
    <lineage>
        <taxon>Bacteria</taxon>
        <taxon>Bacillati</taxon>
        <taxon>Actinomycetota</taxon>
        <taxon>Actinomycetes</taxon>
        <taxon>Kitasatosporales</taxon>
        <taxon>Streptomycetaceae</taxon>
        <taxon>Streptomyces</taxon>
    </lineage>
</organism>
<keyword evidence="3" id="KW-1185">Reference proteome</keyword>
<dbReference type="InterPro" id="IPR032330">
    <property type="entry name" value="EF-G-binding_C"/>
</dbReference>
<reference evidence="2" key="1">
    <citation type="submission" date="2022-06" db="EMBL/GenBank/DDBJ databases">
        <title>Genome public.</title>
        <authorList>
            <person name="Sun Q."/>
        </authorList>
    </citation>
    <scope>NUCLEOTIDE SEQUENCE</scope>
    <source>
        <strain evidence="2">CWNU-1</strain>
    </source>
</reference>
<proteinExistence type="predicted"/>
<name>A0ABT0URR1_9ACTN</name>
<evidence type="ECO:0000313" key="3">
    <source>
        <dbReference type="Proteomes" id="UP001431429"/>
    </source>
</evidence>
<accession>A0ABT0URR1</accession>
<protein>
    <submittedName>
        <fullName evidence="2">FBP domain-containing protein</fullName>
    </submittedName>
</protein>
<sequence>MDPLTEKQIRTSLVNCSKGEASRLKLPAEFDALPWPDLDFLGWIDPAAPLRAYVVVPGDSGPLGITLRVPTASRTSAVKSSLCNICLTTHASSGVNLLVAPLAGARGRDGNTVGLYVCADLACSLYLRGIRQPKLRTTKHDEHLSVEEKASRALANLTAFLAKVTAG</sequence>
<gene>
    <name evidence="2" type="ORF">NBG84_23005</name>
</gene>